<reference evidence="2" key="1">
    <citation type="submission" date="2020-07" db="EMBL/GenBank/DDBJ databases">
        <title>Genomic analysis of a strain of Sedimentibacter Hydroxybenzoicus DSM7310.</title>
        <authorList>
            <person name="Ma S."/>
        </authorList>
    </citation>
    <scope>NUCLEOTIDE SEQUENCE</scope>
    <source>
        <strain evidence="2">DSM 7310</strain>
    </source>
</reference>
<evidence type="ECO:0000259" key="1">
    <source>
        <dbReference type="PROSITE" id="PS51186"/>
    </source>
</evidence>
<dbReference type="PANTHER" id="PTHR43415">
    <property type="entry name" value="SPERMIDINE N(1)-ACETYLTRANSFERASE"/>
    <property type="match status" value="1"/>
</dbReference>
<dbReference type="PROSITE" id="PS51186">
    <property type="entry name" value="GNAT"/>
    <property type="match status" value="1"/>
</dbReference>
<dbReference type="InterPro" id="IPR000182">
    <property type="entry name" value="GNAT_dom"/>
</dbReference>
<dbReference type="EMBL" id="JACBNQ010000019">
    <property type="protein sequence ID" value="NYB75246.1"/>
    <property type="molecule type" value="Genomic_DNA"/>
</dbReference>
<name>A0A974GXI7_SEDHY</name>
<comment type="caution">
    <text evidence="2">The sequence shown here is derived from an EMBL/GenBank/DDBJ whole genome shotgun (WGS) entry which is preliminary data.</text>
</comment>
<dbReference type="SUPFAM" id="SSF55729">
    <property type="entry name" value="Acyl-CoA N-acyltransferases (Nat)"/>
    <property type="match status" value="1"/>
</dbReference>
<dbReference type="CDD" id="cd04301">
    <property type="entry name" value="NAT_SF"/>
    <property type="match status" value="1"/>
</dbReference>
<evidence type="ECO:0000313" key="3">
    <source>
        <dbReference type="Proteomes" id="UP000611629"/>
    </source>
</evidence>
<gene>
    <name evidence="2" type="ORF">HZF24_13945</name>
</gene>
<dbReference type="Pfam" id="PF00583">
    <property type="entry name" value="Acetyltransf_1"/>
    <property type="match status" value="1"/>
</dbReference>
<sequence>MLKILPLEKADAGYIVKWNDKKTSDFLLQWAGGGYEYPISEKQIIDRIEAMASSNYKIYKIVFEDNMIGTIEVINIDDENKTAKIGRYLLNPELTGRGYGSKALEELVSIAFNDFGLKKVWLSVFDFNKSAIRCYEKTGFKIASQEVRANGWIAINMEITNPAI</sequence>
<dbReference type="RefSeq" id="WP_179238952.1">
    <property type="nucleotide sequence ID" value="NZ_JACBNQ010000019.1"/>
</dbReference>
<dbReference type="GO" id="GO:0016747">
    <property type="term" value="F:acyltransferase activity, transferring groups other than amino-acyl groups"/>
    <property type="evidence" value="ECO:0007669"/>
    <property type="project" value="InterPro"/>
</dbReference>
<keyword evidence="3" id="KW-1185">Reference proteome</keyword>
<feature type="domain" description="N-acetyltransferase" evidence="1">
    <location>
        <begin position="2"/>
        <end position="162"/>
    </location>
</feature>
<accession>A0A974GXI7</accession>
<dbReference type="InterPro" id="IPR016181">
    <property type="entry name" value="Acyl_CoA_acyltransferase"/>
</dbReference>
<evidence type="ECO:0000313" key="2">
    <source>
        <dbReference type="EMBL" id="NYB75246.1"/>
    </source>
</evidence>
<proteinExistence type="predicted"/>
<protein>
    <submittedName>
        <fullName evidence="2">GNAT family N-acetyltransferase</fullName>
    </submittedName>
</protein>
<dbReference type="Proteomes" id="UP000611629">
    <property type="component" value="Unassembled WGS sequence"/>
</dbReference>
<dbReference type="Gene3D" id="3.40.630.30">
    <property type="match status" value="1"/>
</dbReference>
<organism evidence="2 3">
    <name type="scientific">Sedimentibacter hydroxybenzoicus DSM 7310</name>
    <dbReference type="NCBI Taxonomy" id="1123245"/>
    <lineage>
        <taxon>Bacteria</taxon>
        <taxon>Bacillati</taxon>
        <taxon>Bacillota</taxon>
        <taxon>Tissierellia</taxon>
        <taxon>Sedimentibacter</taxon>
    </lineage>
</organism>
<dbReference type="AlphaFoldDB" id="A0A974GXI7"/>
<dbReference type="PANTHER" id="PTHR43415:SF3">
    <property type="entry name" value="GNAT-FAMILY ACETYLTRANSFERASE"/>
    <property type="match status" value="1"/>
</dbReference>